<reference evidence="5 6" key="1">
    <citation type="journal article" date="2014" name="PLoS ONE">
        <title>Global Analysis of Gene Expression Profiles in Physic Nut (Jatropha curcas L.) Seedlings Exposed to Salt Stress.</title>
        <authorList>
            <person name="Zhang L."/>
            <person name="Zhang C."/>
            <person name="Wu P."/>
            <person name="Chen Y."/>
            <person name="Li M."/>
            <person name="Jiang H."/>
            <person name="Wu G."/>
        </authorList>
    </citation>
    <scope>NUCLEOTIDE SEQUENCE [LARGE SCALE GENOMIC DNA]</scope>
    <source>
        <strain evidence="6">cv. GZQX0401</strain>
        <tissue evidence="5">Young leaves</tissue>
    </source>
</reference>
<dbReference type="GO" id="GO:0046872">
    <property type="term" value="F:metal ion binding"/>
    <property type="evidence" value="ECO:0007669"/>
    <property type="project" value="UniProtKB-KW"/>
</dbReference>
<dbReference type="PANTHER" id="PTHR28620:SF1">
    <property type="entry name" value="CENP-V_GFA DOMAIN-CONTAINING PROTEIN"/>
    <property type="match status" value="1"/>
</dbReference>
<keyword evidence="3" id="KW-0862">Zinc</keyword>
<evidence type="ECO:0000259" key="4">
    <source>
        <dbReference type="PROSITE" id="PS51891"/>
    </source>
</evidence>
<dbReference type="OrthoDB" id="2993351at2759"/>
<dbReference type="STRING" id="180498.A0A067JPC4"/>
<dbReference type="InterPro" id="IPR006913">
    <property type="entry name" value="CENP-V/GFA"/>
</dbReference>
<dbReference type="EMBL" id="KK914972">
    <property type="protein sequence ID" value="KDP25806.1"/>
    <property type="molecule type" value="Genomic_DNA"/>
</dbReference>
<dbReference type="PANTHER" id="PTHR28620">
    <property type="entry name" value="CENTROMERE PROTEIN V"/>
    <property type="match status" value="1"/>
</dbReference>
<evidence type="ECO:0000256" key="1">
    <source>
        <dbReference type="ARBA" id="ARBA00005495"/>
    </source>
</evidence>
<proteinExistence type="inferred from homology"/>
<evidence type="ECO:0000256" key="2">
    <source>
        <dbReference type="ARBA" id="ARBA00022723"/>
    </source>
</evidence>
<dbReference type="SUPFAM" id="SSF51316">
    <property type="entry name" value="Mss4-like"/>
    <property type="match status" value="1"/>
</dbReference>
<sequence length="155" mass="17884">MVEPEPNRRLPVPVRTGSKPAVQVPKTGFWPCHPPPTYFDNIHFSVPSQKFELLGDSKEYLTTYTFGTHTAKHTFCKCKFCGITSFYISRSSPDRVSVAFRCVDSGILTDVEIKQHDGKNWEKSQNTMVRTGKNRRIRQVPLRVRRQQQKCNCHD</sequence>
<protein>
    <recommendedName>
        <fullName evidence="4">CENP-V/GFA domain-containing protein</fullName>
    </recommendedName>
</protein>
<dbReference type="Gene3D" id="2.170.150.70">
    <property type="match status" value="1"/>
</dbReference>
<evidence type="ECO:0000313" key="6">
    <source>
        <dbReference type="Proteomes" id="UP000027138"/>
    </source>
</evidence>
<accession>A0A067JPC4</accession>
<dbReference type="PROSITE" id="PS51891">
    <property type="entry name" value="CENP_V_GFA"/>
    <property type="match status" value="1"/>
</dbReference>
<dbReference type="InterPro" id="IPR011057">
    <property type="entry name" value="Mss4-like_sf"/>
</dbReference>
<evidence type="ECO:0000256" key="3">
    <source>
        <dbReference type="ARBA" id="ARBA00022833"/>
    </source>
</evidence>
<dbReference type="GO" id="GO:0016846">
    <property type="term" value="F:carbon-sulfur lyase activity"/>
    <property type="evidence" value="ECO:0007669"/>
    <property type="project" value="InterPro"/>
</dbReference>
<name>A0A067JPC4_JATCU</name>
<keyword evidence="6" id="KW-1185">Reference proteome</keyword>
<organism evidence="5 6">
    <name type="scientific">Jatropha curcas</name>
    <name type="common">Barbados nut</name>
    <dbReference type="NCBI Taxonomy" id="180498"/>
    <lineage>
        <taxon>Eukaryota</taxon>
        <taxon>Viridiplantae</taxon>
        <taxon>Streptophyta</taxon>
        <taxon>Embryophyta</taxon>
        <taxon>Tracheophyta</taxon>
        <taxon>Spermatophyta</taxon>
        <taxon>Magnoliopsida</taxon>
        <taxon>eudicotyledons</taxon>
        <taxon>Gunneridae</taxon>
        <taxon>Pentapetalae</taxon>
        <taxon>rosids</taxon>
        <taxon>fabids</taxon>
        <taxon>Malpighiales</taxon>
        <taxon>Euphorbiaceae</taxon>
        <taxon>Crotonoideae</taxon>
        <taxon>Jatropheae</taxon>
        <taxon>Jatropha</taxon>
    </lineage>
</organism>
<dbReference type="InterPro" id="IPR052355">
    <property type="entry name" value="CENP-V-like"/>
</dbReference>
<evidence type="ECO:0000313" key="5">
    <source>
        <dbReference type="EMBL" id="KDP25806.1"/>
    </source>
</evidence>
<keyword evidence="2" id="KW-0479">Metal-binding</keyword>
<dbReference type="Proteomes" id="UP000027138">
    <property type="component" value="Unassembled WGS sequence"/>
</dbReference>
<gene>
    <name evidence="5" type="ORF">JCGZ_22528</name>
</gene>
<feature type="domain" description="CENP-V/GFA" evidence="4">
    <location>
        <begin position="1"/>
        <end position="122"/>
    </location>
</feature>
<dbReference type="AlphaFoldDB" id="A0A067JPC4"/>
<comment type="similarity">
    <text evidence="1">Belongs to the Gfa family.</text>
</comment>